<evidence type="ECO:0000313" key="2">
    <source>
        <dbReference type="EMBL" id="KAI8579459.1"/>
    </source>
</evidence>
<proteinExistence type="predicted"/>
<keyword evidence="3" id="KW-1185">Reference proteome</keyword>
<evidence type="ECO:0000256" key="1">
    <source>
        <dbReference type="SAM" id="SignalP"/>
    </source>
</evidence>
<dbReference type="GeneID" id="75914569"/>
<reference evidence="2" key="1">
    <citation type="submission" date="2021-06" db="EMBL/GenBank/DDBJ databases">
        <authorList>
            <consortium name="DOE Joint Genome Institute"/>
            <person name="Mondo S.J."/>
            <person name="Amses K.R."/>
            <person name="Simmons D.R."/>
            <person name="Longcore J.E."/>
            <person name="Seto K."/>
            <person name="Alves G.H."/>
            <person name="Bonds A.E."/>
            <person name="Quandt C.A."/>
            <person name="Davis W.J."/>
            <person name="Chang Y."/>
            <person name="Letcher P.M."/>
            <person name="Powell M.J."/>
            <person name="Kuo A."/>
            <person name="Labutti K."/>
            <person name="Pangilinan J."/>
            <person name="Andreopoulos W."/>
            <person name="Tritt A."/>
            <person name="Riley R."/>
            <person name="Hundley H."/>
            <person name="Johnson J."/>
            <person name="Lipzen A."/>
            <person name="Barry K."/>
            <person name="Berbee M.L."/>
            <person name="Buchler N.E."/>
            <person name="Grigoriev I.V."/>
            <person name="Spatafora J.W."/>
            <person name="Stajich J.E."/>
            <person name="James T.Y."/>
        </authorList>
    </citation>
    <scope>NUCLEOTIDE SEQUENCE</scope>
    <source>
        <strain evidence="2">AG</strain>
    </source>
</reference>
<evidence type="ECO:0008006" key="4">
    <source>
        <dbReference type="Google" id="ProtNLM"/>
    </source>
</evidence>
<feature type="chain" id="PRO_5042054857" description="Ricin B lectin domain-containing protein" evidence="1">
    <location>
        <begin position="22"/>
        <end position="215"/>
    </location>
</feature>
<dbReference type="AlphaFoldDB" id="A0AAD5E9P0"/>
<accession>A0AAD5E9P0</accession>
<evidence type="ECO:0000313" key="3">
    <source>
        <dbReference type="Proteomes" id="UP001206595"/>
    </source>
</evidence>
<sequence>MANFSILFFALVALFVTLASAQGGVSKTGKKDGEAIYKATKQPSSGTYKIKAYGTSSYMSYNPNGNIVAPGKSASHWTLKHHSGSKYFSLHINKNTLHKCVSTRWTTHGKGGGYADAAVMWQCEVDGDSYHGKRSEISNSTHIEKRYSKIVTEKQEWAAVPVSGKKNTYKLFSASHLYDMVPRCISHSKISGGTKLSTCKVNTRSNSLYWTFEKV</sequence>
<comment type="caution">
    <text evidence="2">The sequence shown here is derived from an EMBL/GenBank/DDBJ whole genome shotgun (WGS) entry which is preliminary data.</text>
</comment>
<gene>
    <name evidence="2" type="ORF">K450DRAFT_242271</name>
</gene>
<keyword evidence="1" id="KW-0732">Signal</keyword>
<reference evidence="2" key="2">
    <citation type="journal article" date="2022" name="Proc. Natl. Acad. Sci. U.S.A.">
        <title>Diploid-dominant life cycles characterize the early evolution of Fungi.</title>
        <authorList>
            <person name="Amses K.R."/>
            <person name="Simmons D.R."/>
            <person name="Longcore J.E."/>
            <person name="Mondo S.J."/>
            <person name="Seto K."/>
            <person name="Jeronimo G.H."/>
            <person name="Bonds A.E."/>
            <person name="Quandt C.A."/>
            <person name="Davis W.J."/>
            <person name="Chang Y."/>
            <person name="Federici B.A."/>
            <person name="Kuo A."/>
            <person name="LaButti K."/>
            <person name="Pangilinan J."/>
            <person name="Andreopoulos W."/>
            <person name="Tritt A."/>
            <person name="Riley R."/>
            <person name="Hundley H."/>
            <person name="Johnson J."/>
            <person name="Lipzen A."/>
            <person name="Barry K."/>
            <person name="Lang B.F."/>
            <person name="Cuomo C.A."/>
            <person name="Buchler N.E."/>
            <person name="Grigoriev I.V."/>
            <person name="Spatafora J.W."/>
            <person name="Stajich J.E."/>
            <person name="James T.Y."/>
        </authorList>
    </citation>
    <scope>NUCLEOTIDE SEQUENCE</scope>
    <source>
        <strain evidence="2">AG</strain>
    </source>
</reference>
<organism evidence="2 3">
    <name type="scientific">Umbelopsis ramanniana AG</name>
    <dbReference type="NCBI Taxonomy" id="1314678"/>
    <lineage>
        <taxon>Eukaryota</taxon>
        <taxon>Fungi</taxon>
        <taxon>Fungi incertae sedis</taxon>
        <taxon>Mucoromycota</taxon>
        <taxon>Mucoromycotina</taxon>
        <taxon>Umbelopsidomycetes</taxon>
        <taxon>Umbelopsidales</taxon>
        <taxon>Umbelopsidaceae</taxon>
        <taxon>Umbelopsis</taxon>
    </lineage>
</organism>
<dbReference type="Proteomes" id="UP001206595">
    <property type="component" value="Unassembled WGS sequence"/>
</dbReference>
<protein>
    <recommendedName>
        <fullName evidence="4">Ricin B lectin domain-containing protein</fullName>
    </recommendedName>
</protein>
<name>A0AAD5E9P0_UMBRA</name>
<dbReference type="EMBL" id="MU620920">
    <property type="protein sequence ID" value="KAI8579459.1"/>
    <property type="molecule type" value="Genomic_DNA"/>
</dbReference>
<dbReference type="RefSeq" id="XP_051444463.1">
    <property type="nucleotide sequence ID" value="XM_051589224.1"/>
</dbReference>
<feature type="signal peptide" evidence="1">
    <location>
        <begin position="1"/>
        <end position="21"/>
    </location>
</feature>